<comment type="caution">
    <text evidence="1">The sequence shown here is derived from an EMBL/GenBank/DDBJ whole genome shotgun (WGS) entry which is preliminary data.</text>
</comment>
<dbReference type="RefSeq" id="WP_074019816.1">
    <property type="nucleotide sequence ID" value="NZ_CAWMWP010000120.1"/>
</dbReference>
<sequence>MYDWSGTVPANLEQGQPTGLVLQQGDVISVIASGWVQYASDNRPDPWAAPQGLVGKSPQATYSLIAKIGDKAYEISNGVLHKTVPVDGELILLFNDTPNDFSDNSGDFYVNVKIESRYSPLEEIQ</sequence>
<dbReference type="Proteomes" id="UP000186277">
    <property type="component" value="Unassembled WGS sequence"/>
</dbReference>
<organism evidence="1 2">
    <name type="scientific">Xenorhabdus thuongxuanensis</name>
    <dbReference type="NCBI Taxonomy" id="1873484"/>
    <lineage>
        <taxon>Bacteria</taxon>
        <taxon>Pseudomonadati</taxon>
        <taxon>Pseudomonadota</taxon>
        <taxon>Gammaproteobacteria</taxon>
        <taxon>Enterobacterales</taxon>
        <taxon>Morganellaceae</taxon>
        <taxon>Xenorhabdus</taxon>
    </lineage>
</organism>
<evidence type="ECO:0000313" key="1">
    <source>
        <dbReference type="EMBL" id="OKP07104.1"/>
    </source>
</evidence>
<dbReference type="InterPro" id="IPR008979">
    <property type="entry name" value="Galactose-bd-like_sf"/>
</dbReference>
<dbReference type="AlphaFoldDB" id="A0A1Q5U3R1"/>
<keyword evidence="2" id="KW-1185">Reference proteome</keyword>
<protein>
    <submittedName>
        <fullName evidence="1">Lectin</fullName>
    </submittedName>
</protein>
<dbReference type="Pfam" id="PF07828">
    <property type="entry name" value="PA-IL"/>
    <property type="match status" value="1"/>
</dbReference>
<dbReference type="EMBL" id="MKGR01000009">
    <property type="protein sequence ID" value="OKP07104.1"/>
    <property type="molecule type" value="Genomic_DNA"/>
</dbReference>
<name>A0A1Q5U3R1_9GAMM</name>
<evidence type="ECO:0000313" key="2">
    <source>
        <dbReference type="Proteomes" id="UP000186277"/>
    </source>
</evidence>
<dbReference type="Gene3D" id="2.60.120.430">
    <property type="entry name" value="Galactose-binding lectin"/>
    <property type="match status" value="1"/>
</dbReference>
<gene>
    <name evidence="1" type="ORF">Xentx_01708</name>
</gene>
<dbReference type="OrthoDB" id="6444532at2"/>
<accession>A0A1Q5U3R1</accession>
<dbReference type="InterPro" id="IPR012905">
    <property type="entry name" value="PA-IL"/>
</dbReference>
<proteinExistence type="predicted"/>
<dbReference type="SUPFAM" id="SSF49785">
    <property type="entry name" value="Galactose-binding domain-like"/>
    <property type="match status" value="1"/>
</dbReference>
<reference evidence="1 2" key="1">
    <citation type="submission" date="2016-09" db="EMBL/GenBank/DDBJ databases">
        <title>Xenorhabdus thuongxuanensis sp. nov. and Xenorhabdus eapokensis sp. nov., isolated from Steinernema species.</title>
        <authorList>
            <person name="Kaempfer P."/>
            <person name="Tobias N.J."/>
            <person name="Phan Ke L."/>
            <person name="Bode H.B."/>
            <person name="Glaeser S.P."/>
        </authorList>
    </citation>
    <scope>NUCLEOTIDE SEQUENCE [LARGE SCALE GENOMIC DNA]</scope>
    <source>
        <strain evidence="1 2">30TX1</strain>
    </source>
</reference>